<proteinExistence type="predicted"/>
<dbReference type="AlphaFoldDB" id="A0AAV5C6Y8"/>
<protein>
    <submittedName>
        <fullName evidence="2">Uncharacterized protein</fullName>
    </submittedName>
</protein>
<gene>
    <name evidence="2" type="primary">ga10532</name>
    <name evidence="2" type="ORF">PR202_ga10532</name>
</gene>
<name>A0AAV5C6Y8_ELECO</name>
<feature type="region of interest" description="Disordered" evidence="1">
    <location>
        <begin position="47"/>
        <end position="79"/>
    </location>
</feature>
<accession>A0AAV5C6Y8</accession>
<reference evidence="2" key="1">
    <citation type="journal article" date="2018" name="DNA Res.">
        <title>Multiple hybrid de novo genome assembly of finger millet, an orphan allotetraploid crop.</title>
        <authorList>
            <person name="Hatakeyama M."/>
            <person name="Aluri S."/>
            <person name="Balachadran M.T."/>
            <person name="Sivarajan S.R."/>
            <person name="Patrignani A."/>
            <person name="Gruter S."/>
            <person name="Poveda L."/>
            <person name="Shimizu-Inatsugi R."/>
            <person name="Baeten J."/>
            <person name="Francoijs K.J."/>
            <person name="Nataraja K.N."/>
            <person name="Reddy Y.A.N."/>
            <person name="Phadnis S."/>
            <person name="Ravikumar R.L."/>
            <person name="Schlapbach R."/>
            <person name="Sreeman S.M."/>
            <person name="Shimizu K.K."/>
        </authorList>
    </citation>
    <scope>NUCLEOTIDE SEQUENCE</scope>
</reference>
<dbReference type="Proteomes" id="UP001054889">
    <property type="component" value="Unassembled WGS sequence"/>
</dbReference>
<keyword evidence="3" id="KW-1185">Reference proteome</keyword>
<dbReference type="EMBL" id="BQKI01000004">
    <property type="protein sequence ID" value="GJM93934.1"/>
    <property type="molecule type" value="Genomic_DNA"/>
</dbReference>
<reference evidence="2" key="2">
    <citation type="submission" date="2021-12" db="EMBL/GenBank/DDBJ databases">
        <title>Resequencing data analysis of finger millet.</title>
        <authorList>
            <person name="Hatakeyama M."/>
            <person name="Aluri S."/>
            <person name="Balachadran M.T."/>
            <person name="Sivarajan S.R."/>
            <person name="Poveda L."/>
            <person name="Shimizu-Inatsugi R."/>
            <person name="Schlapbach R."/>
            <person name="Sreeman S.M."/>
            <person name="Shimizu K.K."/>
        </authorList>
    </citation>
    <scope>NUCLEOTIDE SEQUENCE</scope>
</reference>
<evidence type="ECO:0000313" key="3">
    <source>
        <dbReference type="Proteomes" id="UP001054889"/>
    </source>
</evidence>
<evidence type="ECO:0000313" key="2">
    <source>
        <dbReference type="EMBL" id="GJM93934.1"/>
    </source>
</evidence>
<comment type="caution">
    <text evidence="2">The sequence shown here is derived from an EMBL/GenBank/DDBJ whole genome shotgun (WGS) entry which is preliminary data.</text>
</comment>
<evidence type="ECO:0000256" key="1">
    <source>
        <dbReference type="SAM" id="MobiDB-lite"/>
    </source>
</evidence>
<sequence length="128" mass="13966">MWRRLRTLAPALQRAAAAAAAPAASSSVVARAAPISSAARAFHRTSPLLSGDKPVKGGGRHAHRHGARARGARSRASGEEAVRHGSSRWPLWYQGEGYPYCFFFLIVKSRLHVRAMFIRLLLLLLVLS</sequence>
<feature type="compositionally biased region" description="Basic residues" evidence="1">
    <location>
        <begin position="58"/>
        <end position="73"/>
    </location>
</feature>
<organism evidence="2 3">
    <name type="scientific">Eleusine coracana subsp. coracana</name>
    <dbReference type="NCBI Taxonomy" id="191504"/>
    <lineage>
        <taxon>Eukaryota</taxon>
        <taxon>Viridiplantae</taxon>
        <taxon>Streptophyta</taxon>
        <taxon>Embryophyta</taxon>
        <taxon>Tracheophyta</taxon>
        <taxon>Spermatophyta</taxon>
        <taxon>Magnoliopsida</taxon>
        <taxon>Liliopsida</taxon>
        <taxon>Poales</taxon>
        <taxon>Poaceae</taxon>
        <taxon>PACMAD clade</taxon>
        <taxon>Chloridoideae</taxon>
        <taxon>Cynodonteae</taxon>
        <taxon>Eleusininae</taxon>
        <taxon>Eleusine</taxon>
    </lineage>
</organism>